<dbReference type="SUPFAM" id="SSF48726">
    <property type="entry name" value="Immunoglobulin"/>
    <property type="match status" value="2"/>
</dbReference>
<dbReference type="PANTHER" id="PTHR21261">
    <property type="entry name" value="BEAT PROTEIN"/>
    <property type="match status" value="1"/>
</dbReference>
<dbReference type="Gene3D" id="2.60.40.10">
    <property type="entry name" value="Immunoglobulins"/>
    <property type="match status" value="2"/>
</dbReference>
<gene>
    <name evidence="2" type="ORF">ABMA27_002024</name>
</gene>
<accession>A0ABR3HWA1</accession>
<dbReference type="PANTHER" id="PTHR21261:SF2">
    <property type="entry name" value="GH04238P-RELATED"/>
    <property type="match status" value="1"/>
</dbReference>
<evidence type="ECO:0000313" key="3">
    <source>
        <dbReference type="Proteomes" id="UP001549920"/>
    </source>
</evidence>
<dbReference type="CDD" id="cd00096">
    <property type="entry name" value="Ig"/>
    <property type="match status" value="1"/>
</dbReference>
<evidence type="ECO:0000313" key="2">
    <source>
        <dbReference type="EMBL" id="KAL0880841.1"/>
    </source>
</evidence>
<keyword evidence="3" id="KW-1185">Reference proteome</keyword>
<feature type="domain" description="Ig-like" evidence="1">
    <location>
        <begin position="7"/>
        <end position="136"/>
    </location>
</feature>
<dbReference type="InterPro" id="IPR013783">
    <property type="entry name" value="Ig-like_fold"/>
</dbReference>
<dbReference type="PROSITE" id="PS50835">
    <property type="entry name" value="IG_LIKE"/>
    <property type="match status" value="1"/>
</dbReference>
<evidence type="ECO:0000259" key="1">
    <source>
        <dbReference type="PROSITE" id="PS50835"/>
    </source>
</evidence>
<name>A0ABR3HWA1_LOXSC</name>
<protein>
    <recommendedName>
        <fullName evidence="1">Ig-like domain-containing protein</fullName>
    </recommendedName>
</protein>
<dbReference type="InterPro" id="IPR007110">
    <property type="entry name" value="Ig-like_dom"/>
</dbReference>
<comment type="caution">
    <text evidence="2">The sequence shown here is derived from an EMBL/GenBank/DDBJ whole genome shotgun (WGS) entry which is preliminary data.</text>
</comment>
<organism evidence="2 3">
    <name type="scientific">Loxostege sticticalis</name>
    <name type="common">Beet webworm moth</name>
    <dbReference type="NCBI Taxonomy" id="481309"/>
    <lineage>
        <taxon>Eukaryota</taxon>
        <taxon>Metazoa</taxon>
        <taxon>Ecdysozoa</taxon>
        <taxon>Arthropoda</taxon>
        <taxon>Hexapoda</taxon>
        <taxon>Insecta</taxon>
        <taxon>Pterygota</taxon>
        <taxon>Neoptera</taxon>
        <taxon>Endopterygota</taxon>
        <taxon>Lepidoptera</taxon>
        <taxon>Glossata</taxon>
        <taxon>Ditrysia</taxon>
        <taxon>Pyraloidea</taxon>
        <taxon>Crambidae</taxon>
        <taxon>Pyraustinae</taxon>
        <taxon>Loxostege</taxon>
    </lineage>
</organism>
<sequence>MSSSEIPKSLLKGYLLLANVLNSVKIEKLLVPPIVQSGSKDLVLDCQYSVSDGPLTVQWWFNGGVAPVYEWTPPLMPRVKGILEGRLDLSYKVSQSPIEQYRAMRIIQVDPQLSGAYTCVVVNNNGVKSQETKSMQVLAPEKEFELLFEHKFNRLVEVTCYVNSVHPQPDLTVEYNNKPISQQTQRSWRRNNLLYDVESTAQLTVPVCSDRIEVTCRLHLPQADYTAIKKRLLHFGPVQCNHGWKDNPDNIIITLALIIILIVK</sequence>
<dbReference type="Proteomes" id="UP001549920">
    <property type="component" value="Unassembled WGS sequence"/>
</dbReference>
<proteinExistence type="predicted"/>
<dbReference type="EMBL" id="JBEUOH010000012">
    <property type="protein sequence ID" value="KAL0880841.1"/>
    <property type="molecule type" value="Genomic_DNA"/>
</dbReference>
<dbReference type="InterPro" id="IPR036179">
    <property type="entry name" value="Ig-like_dom_sf"/>
</dbReference>
<reference evidence="2 3" key="1">
    <citation type="submission" date="2024-06" db="EMBL/GenBank/DDBJ databases">
        <title>A chromosome-level genome assembly of beet webworm, Loxostege sticticalis.</title>
        <authorList>
            <person name="Zhang Y."/>
        </authorList>
    </citation>
    <scope>NUCLEOTIDE SEQUENCE [LARGE SCALE GENOMIC DNA]</scope>
    <source>
        <strain evidence="2">AQ026</strain>
        <tissue evidence="2">Whole body</tissue>
    </source>
</reference>